<comment type="caution">
    <text evidence="14">The sequence shown here is derived from an EMBL/GenBank/DDBJ whole genome shotgun (WGS) entry which is preliminary data.</text>
</comment>
<evidence type="ECO:0000256" key="8">
    <source>
        <dbReference type="ARBA" id="ARBA00022842"/>
    </source>
</evidence>
<comment type="function">
    <text evidence="2 10 12">Catalyzes the transfer of a dimethylallyl group onto the adenine at position 37 in tRNAs that read codons beginning with uridine, leading to the formation of N6-(dimethylallyl)adenosine (i(6)A).</text>
</comment>
<dbReference type="RefSeq" id="WP_377349727.1">
    <property type="nucleotide sequence ID" value="NZ_JBHLTP010000012.1"/>
</dbReference>
<dbReference type="PANTHER" id="PTHR11088:SF60">
    <property type="entry name" value="TRNA DIMETHYLALLYLTRANSFERASE"/>
    <property type="match status" value="1"/>
</dbReference>
<dbReference type="SUPFAM" id="SSF52540">
    <property type="entry name" value="P-loop containing nucleoside triphosphate hydrolases"/>
    <property type="match status" value="1"/>
</dbReference>
<dbReference type="Gene3D" id="1.10.20.140">
    <property type="match status" value="1"/>
</dbReference>
<dbReference type="InterPro" id="IPR018022">
    <property type="entry name" value="IPT"/>
</dbReference>
<evidence type="ECO:0000256" key="5">
    <source>
        <dbReference type="ARBA" id="ARBA00022694"/>
    </source>
</evidence>
<dbReference type="EMBL" id="JBHLTP010000012">
    <property type="protein sequence ID" value="MFC0525023.1"/>
    <property type="molecule type" value="Genomic_DNA"/>
</dbReference>
<comment type="similarity">
    <text evidence="3 10 13">Belongs to the IPP transferase family.</text>
</comment>
<evidence type="ECO:0000256" key="10">
    <source>
        <dbReference type="HAMAP-Rule" id="MF_00185"/>
    </source>
</evidence>
<evidence type="ECO:0000256" key="9">
    <source>
        <dbReference type="ARBA" id="ARBA00049563"/>
    </source>
</evidence>
<organism evidence="14 15">
    <name type="scientific">Pontibacillus salicampi</name>
    <dbReference type="NCBI Taxonomy" id="1449801"/>
    <lineage>
        <taxon>Bacteria</taxon>
        <taxon>Bacillati</taxon>
        <taxon>Bacillota</taxon>
        <taxon>Bacilli</taxon>
        <taxon>Bacillales</taxon>
        <taxon>Bacillaceae</taxon>
        <taxon>Pontibacillus</taxon>
    </lineage>
</organism>
<dbReference type="Gene3D" id="3.40.50.300">
    <property type="entry name" value="P-loop containing nucleotide triphosphate hydrolases"/>
    <property type="match status" value="1"/>
</dbReference>
<dbReference type="InterPro" id="IPR039657">
    <property type="entry name" value="Dimethylallyltransferase"/>
</dbReference>
<reference evidence="14 15" key="1">
    <citation type="submission" date="2024-09" db="EMBL/GenBank/DDBJ databases">
        <authorList>
            <person name="Sun Q."/>
            <person name="Mori K."/>
        </authorList>
    </citation>
    <scope>NUCLEOTIDE SEQUENCE [LARGE SCALE GENOMIC DNA]</scope>
    <source>
        <strain evidence="14 15">NCAIM B.02529</strain>
    </source>
</reference>
<evidence type="ECO:0000256" key="3">
    <source>
        <dbReference type="ARBA" id="ARBA00005842"/>
    </source>
</evidence>
<comment type="subunit">
    <text evidence="10">Monomer.</text>
</comment>
<evidence type="ECO:0000313" key="15">
    <source>
        <dbReference type="Proteomes" id="UP001589836"/>
    </source>
</evidence>
<dbReference type="PANTHER" id="PTHR11088">
    <property type="entry name" value="TRNA DIMETHYLALLYLTRANSFERASE"/>
    <property type="match status" value="1"/>
</dbReference>
<evidence type="ECO:0000256" key="2">
    <source>
        <dbReference type="ARBA" id="ARBA00003213"/>
    </source>
</evidence>
<keyword evidence="8 10" id="KW-0460">Magnesium</keyword>
<dbReference type="InterPro" id="IPR027417">
    <property type="entry name" value="P-loop_NTPase"/>
</dbReference>
<evidence type="ECO:0000256" key="13">
    <source>
        <dbReference type="RuleBase" id="RU003785"/>
    </source>
</evidence>
<feature type="binding site" evidence="10">
    <location>
        <begin position="12"/>
        <end position="17"/>
    </location>
    <ligand>
        <name>substrate</name>
    </ligand>
</feature>
<feature type="site" description="Interaction with substrate tRNA" evidence="10">
    <location>
        <position position="124"/>
    </location>
</feature>
<evidence type="ECO:0000256" key="1">
    <source>
        <dbReference type="ARBA" id="ARBA00001946"/>
    </source>
</evidence>
<dbReference type="GO" id="GO:0052381">
    <property type="term" value="F:tRNA dimethylallyltransferase activity"/>
    <property type="evidence" value="ECO:0007669"/>
    <property type="project" value="UniProtKB-EC"/>
</dbReference>
<keyword evidence="6 10" id="KW-0547">Nucleotide-binding</keyword>
<gene>
    <name evidence="10 14" type="primary">miaA</name>
    <name evidence="14" type="ORF">ACFFGV_15695</name>
</gene>
<comment type="caution">
    <text evidence="10">Lacks conserved residue(s) required for the propagation of feature annotation.</text>
</comment>
<feature type="region of interest" description="Interaction with substrate tRNA" evidence="10">
    <location>
        <begin position="35"/>
        <end position="38"/>
    </location>
</feature>
<name>A0ABV6LRJ3_9BACI</name>
<keyword evidence="15" id="KW-1185">Reference proteome</keyword>
<comment type="catalytic activity">
    <reaction evidence="9 10 11">
        <text>adenosine(37) in tRNA + dimethylallyl diphosphate = N(6)-dimethylallyladenosine(37) in tRNA + diphosphate</text>
        <dbReference type="Rhea" id="RHEA:26482"/>
        <dbReference type="Rhea" id="RHEA-COMP:10162"/>
        <dbReference type="Rhea" id="RHEA-COMP:10375"/>
        <dbReference type="ChEBI" id="CHEBI:33019"/>
        <dbReference type="ChEBI" id="CHEBI:57623"/>
        <dbReference type="ChEBI" id="CHEBI:74411"/>
        <dbReference type="ChEBI" id="CHEBI:74415"/>
        <dbReference type="EC" id="2.5.1.75"/>
    </reaction>
</comment>
<dbReference type="NCBIfam" id="TIGR00174">
    <property type="entry name" value="miaA"/>
    <property type="match status" value="1"/>
</dbReference>
<sequence>MKQPVVAVVGPTAVGKTKLGIAIAKRFNGEIISGDSMQIYKGMDIGTAKVTQEESEGIPHAMIDVKEPHESFSVAEFKERVQGHIDDIAQRGKLPIIVGGTGLYIQAVLYDFHFSNQQRDDSYRNSLEQRMEIEGIEPLYEMLKQVDPEQAQKVHPNNHRRVLRALEVYEKTGMTMSEYHATQQSESPYEPYLIGLTMERDSLYERINRRVDKMIGEGLVEEVTRLTQQGLEHSQSMQAIGYKEMVPYVKGEIPLKDAREMLKLHSRRYAKRQLTYFRNKLDVDWYEVTVENIEKKFEEILQDLAGKL</sequence>
<feature type="binding site" evidence="10">
    <location>
        <begin position="10"/>
        <end position="17"/>
    </location>
    <ligand>
        <name>ATP</name>
        <dbReference type="ChEBI" id="CHEBI:30616"/>
    </ligand>
</feature>
<dbReference type="HAMAP" id="MF_00185">
    <property type="entry name" value="IPP_trans"/>
    <property type="match status" value="1"/>
</dbReference>
<dbReference type="EC" id="2.5.1.75" evidence="10"/>
<accession>A0ABV6LRJ3</accession>
<dbReference type="Proteomes" id="UP001589836">
    <property type="component" value="Unassembled WGS sequence"/>
</dbReference>
<evidence type="ECO:0000256" key="7">
    <source>
        <dbReference type="ARBA" id="ARBA00022840"/>
    </source>
</evidence>
<proteinExistence type="inferred from homology"/>
<evidence type="ECO:0000313" key="14">
    <source>
        <dbReference type="EMBL" id="MFC0525023.1"/>
    </source>
</evidence>
<evidence type="ECO:0000256" key="6">
    <source>
        <dbReference type="ARBA" id="ARBA00022741"/>
    </source>
</evidence>
<keyword evidence="4 10" id="KW-0808">Transferase</keyword>
<keyword evidence="7 10" id="KW-0067">ATP-binding</keyword>
<evidence type="ECO:0000256" key="12">
    <source>
        <dbReference type="RuleBase" id="RU003784"/>
    </source>
</evidence>
<comment type="cofactor">
    <cofactor evidence="1 10">
        <name>Mg(2+)</name>
        <dbReference type="ChEBI" id="CHEBI:18420"/>
    </cofactor>
</comment>
<dbReference type="Pfam" id="PF01715">
    <property type="entry name" value="IPPT"/>
    <property type="match status" value="1"/>
</dbReference>
<protein>
    <recommendedName>
        <fullName evidence="10">tRNA dimethylallyltransferase</fullName>
        <ecNumber evidence="10">2.5.1.75</ecNumber>
    </recommendedName>
    <alternativeName>
        <fullName evidence="10">Dimethylallyl diphosphate:tRNA dimethylallyltransferase</fullName>
        <shortName evidence="10">DMAPP:tRNA dimethylallyltransferase</shortName>
        <shortName evidence="10">DMATase</shortName>
    </alternativeName>
    <alternativeName>
        <fullName evidence="10">Isopentenyl-diphosphate:tRNA isopentenyltransferase</fullName>
        <shortName evidence="10">IPP transferase</shortName>
        <shortName evidence="10">IPPT</shortName>
        <shortName evidence="10">IPTase</shortName>
    </alternativeName>
</protein>
<keyword evidence="5 10" id="KW-0819">tRNA processing</keyword>
<evidence type="ECO:0000256" key="4">
    <source>
        <dbReference type="ARBA" id="ARBA00022679"/>
    </source>
</evidence>
<evidence type="ECO:0000256" key="11">
    <source>
        <dbReference type="RuleBase" id="RU003783"/>
    </source>
</evidence>
<feature type="site" description="Interaction with substrate tRNA" evidence="10">
    <location>
        <position position="101"/>
    </location>
</feature>